<sequence>MSEELQILHREKSKLECRISCSRGSDAASENWSKTAPAGKPFCIVELIVGTADVGFREPLGRTKFDASQVLGFSSNDSSASRRKLRRLRLWEGTDWLRDVLVQSRVLEVSITRTTWEPSVKKEEHQDVSLLQASFQQA</sequence>
<dbReference type="EMBL" id="CADCXU010010463">
    <property type="protein sequence ID" value="CAB0001288.1"/>
    <property type="molecule type" value="Genomic_DNA"/>
</dbReference>
<reference evidence="1 2" key="1">
    <citation type="submission" date="2020-02" db="EMBL/GenBank/DDBJ databases">
        <authorList>
            <person name="Ferguson B K."/>
        </authorList>
    </citation>
    <scope>NUCLEOTIDE SEQUENCE [LARGE SCALE GENOMIC DNA]</scope>
</reference>
<dbReference type="AlphaFoldDB" id="A0A6H5GE46"/>
<organism evidence="1 2">
    <name type="scientific">Nesidiocoris tenuis</name>
    <dbReference type="NCBI Taxonomy" id="355587"/>
    <lineage>
        <taxon>Eukaryota</taxon>
        <taxon>Metazoa</taxon>
        <taxon>Ecdysozoa</taxon>
        <taxon>Arthropoda</taxon>
        <taxon>Hexapoda</taxon>
        <taxon>Insecta</taxon>
        <taxon>Pterygota</taxon>
        <taxon>Neoptera</taxon>
        <taxon>Paraneoptera</taxon>
        <taxon>Hemiptera</taxon>
        <taxon>Heteroptera</taxon>
        <taxon>Panheteroptera</taxon>
        <taxon>Cimicomorpha</taxon>
        <taxon>Miridae</taxon>
        <taxon>Dicyphina</taxon>
        <taxon>Nesidiocoris</taxon>
    </lineage>
</organism>
<evidence type="ECO:0000313" key="1">
    <source>
        <dbReference type="EMBL" id="CAB0001288.1"/>
    </source>
</evidence>
<keyword evidence="2" id="KW-1185">Reference proteome</keyword>
<accession>A0A6H5GE46</accession>
<evidence type="ECO:0000313" key="2">
    <source>
        <dbReference type="Proteomes" id="UP000479000"/>
    </source>
</evidence>
<gene>
    <name evidence="1" type="ORF">NTEN_LOCUS7075</name>
</gene>
<protein>
    <submittedName>
        <fullName evidence="1">Uncharacterized protein</fullName>
    </submittedName>
</protein>
<proteinExistence type="predicted"/>
<dbReference type="Proteomes" id="UP000479000">
    <property type="component" value="Unassembled WGS sequence"/>
</dbReference>
<name>A0A6H5GE46_9HEMI</name>